<evidence type="ECO:0000313" key="3">
    <source>
        <dbReference type="Proteomes" id="UP000261520"/>
    </source>
</evidence>
<dbReference type="InterPro" id="IPR007110">
    <property type="entry name" value="Ig-like_dom"/>
</dbReference>
<dbReference type="GO" id="GO:0007155">
    <property type="term" value="P:cell adhesion"/>
    <property type="evidence" value="ECO:0007669"/>
    <property type="project" value="InterPro"/>
</dbReference>
<protein>
    <recommendedName>
        <fullName evidence="1">Ig-like domain-containing protein</fullName>
    </recommendedName>
</protein>
<dbReference type="InterPro" id="IPR036179">
    <property type="entry name" value="Ig-like_dom_sf"/>
</dbReference>
<dbReference type="PROSITE" id="PS50835">
    <property type="entry name" value="IG_LIKE"/>
    <property type="match status" value="1"/>
</dbReference>
<keyword evidence="3" id="KW-1185">Reference proteome</keyword>
<dbReference type="Proteomes" id="UP000261520">
    <property type="component" value="Unplaced"/>
</dbReference>
<dbReference type="SMART" id="SM00408">
    <property type="entry name" value="IGc2"/>
    <property type="match status" value="1"/>
</dbReference>
<evidence type="ECO:0000259" key="1">
    <source>
        <dbReference type="PROSITE" id="PS50835"/>
    </source>
</evidence>
<dbReference type="PANTHER" id="PTHR13771">
    <property type="entry name" value="INTERCELLULAR ADHESION MOLECULE"/>
    <property type="match status" value="1"/>
</dbReference>
<dbReference type="InterPro" id="IPR003599">
    <property type="entry name" value="Ig_sub"/>
</dbReference>
<accession>A0A3B4AKR2</accession>
<proteinExistence type="predicted"/>
<dbReference type="STRING" id="409849.ENSPMGP00000017722"/>
<dbReference type="SUPFAM" id="SSF48726">
    <property type="entry name" value="Immunoglobulin"/>
    <property type="match status" value="2"/>
</dbReference>
<dbReference type="AlphaFoldDB" id="A0A3B4AKR2"/>
<organism evidence="2 3">
    <name type="scientific">Periophthalmus magnuspinnatus</name>
    <dbReference type="NCBI Taxonomy" id="409849"/>
    <lineage>
        <taxon>Eukaryota</taxon>
        <taxon>Metazoa</taxon>
        <taxon>Chordata</taxon>
        <taxon>Craniata</taxon>
        <taxon>Vertebrata</taxon>
        <taxon>Euteleostomi</taxon>
        <taxon>Actinopterygii</taxon>
        <taxon>Neopterygii</taxon>
        <taxon>Teleostei</taxon>
        <taxon>Neoteleostei</taxon>
        <taxon>Acanthomorphata</taxon>
        <taxon>Gobiaria</taxon>
        <taxon>Gobiiformes</taxon>
        <taxon>Gobioidei</taxon>
        <taxon>Gobiidae</taxon>
        <taxon>Oxudercinae</taxon>
        <taxon>Periophthalmus</taxon>
    </lineage>
</organism>
<dbReference type="InterPro" id="IPR003598">
    <property type="entry name" value="Ig_sub2"/>
</dbReference>
<feature type="domain" description="Ig-like" evidence="1">
    <location>
        <begin position="196"/>
        <end position="275"/>
    </location>
</feature>
<dbReference type="InterPro" id="IPR047012">
    <property type="entry name" value="ICAM_VCAM"/>
</dbReference>
<dbReference type="Gene3D" id="2.60.40.10">
    <property type="entry name" value="Immunoglobulins"/>
    <property type="match status" value="3"/>
</dbReference>
<dbReference type="Pfam" id="PF13927">
    <property type="entry name" value="Ig_3"/>
    <property type="match status" value="1"/>
</dbReference>
<dbReference type="GO" id="GO:0005178">
    <property type="term" value="F:integrin binding"/>
    <property type="evidence" value="ECO:0007669"/>
    <property type="project" value="InterPro"/>
</dbReference>
<dbReference type="SMART" id="SM00409">
    <property type="entry name" value="IG"/>
    <property type="match status" value="1"/>
</dbReference>
<reference evidence="2" key="1">
    <citation type="submission" date="2025-08" db="UniProtKB">
        <authorList>
            <consortium name="Ensembl"/>
        </authorList>
    </citation>
    <scope>IDENTIFICATION</scope>
</reference>
<sequence>IAFTSLTTLSKHCSLCIHSTSGLPVFSPSPLVVKHGDPAIATCSICNNDSSCDYELRLEEPFQASVKKGNQMLWNVPNMTEWSLQIYCFIFDTSCTTSLEVIVYREYLSLNPSGPLEEDQLYCLQCEVEAVAPAQNMTVAFYRGLTELSVMRSSTTDKRPVNVNLCLNHTVSRQDHGATFWCEARLELGPEGPQPPPLNTHTEPQILTVAQGASVDLVCSTQGNPQPLYSWSHPLVSGFRGDVLTIPSASSQHEGPYTCTASNALGAITRSFTLRVHGQYHSCIVVIVLFLTGCKPWSSV</sequence>
<reference evidence="2" key="2">
    <citation type="submission" date="2025-09" db="UniProtKB">
        <authorList>
            <consortium name="Ensembl"/>
        </authorList>
    </citation>
    <scope>IDENTIFICATION</scope>
</reference>
<name>A0A3B4AKR2_9GOBI</name>
<dbReference type="InterPro" id="IPR013783">
    <property type="entry name" value="Ig-like_fold"/>
</dbReference>
<evidence type="ECO:0000313" key="2">
    <source>
        <dbReference type="Ensembl" id="ENSPMGP00000017722.1"/>
    </source>
</evidence>
<dbReference type="PANTHER" id="PTHR13771:SF9">
    <property type="entry name" value="INTERCELLULAR ADHESION MOLECULE 5"/>
    <property type="match status" value="1"/>
</dbReference>
<dbReference type="Ensembl" id="ENSPMGT00000018910.1">
    <property type="protein sequence ID" value="ENSPMGP00000017722.1"/>
    <property type="gene ID" value="ENSPMGG00000014503.1"/>
</dbReference>